<feature type="transmembrane region" description="Helical" evidence="1">
    <location>
        <begin position="161"/>
        <end position="179"/>
    </location>
</feature>
<evidence type="ECO:0000313" key="3">
    <source>
        <dbReference type="EMBL" id="TCK04820.1"/>
    </source>
</evidence>
<reference evidence="3 4" key="1">
    <citation type="submission" date="2019-03" db="EMBL/GenBank/DDBJ databases">
        <title>Genomic Encyclopedia of Archaeal and Bacterial Type Strains, Phase II (KMG-II): from individual species to whole genera.</title>
        <authorList>
            <person name="Goeker M."/>
        </authorList>
    </citation>
    <scope>NUCLEOTIDE SEQUENCE [LARGE SCALE GENOMIC DNA]</scope>
    <source>
        <strain evidence="3 4">DSM 27697</strain>
    </source>
</reference>
<dbReference type="InterPro" id="IPR025403">
    <property type="entry name" value="TgpA-like_C"/>
</dbReference>
<keyword evidence="1" id="KW-1133">Transmembrane helix</keyword>
<dbReference type="OrthoDB" id="183980at2"/>
<evidence type="ECO:0000313" key="4">
    <source>
        <dbReference type="Proteomes" id="UP000294546"/>
    </source>
</evidence>
<gene>
    <name evidence="3" type="ORF">CLV83_3269</name>
</gene>
<name>A0A4R1GDD6_9GAMM</name>
<dbReference type="Pfam" id="PF13559">
    <property type="entry name" value="DUF4129"/>
    <property type="match status" value="1"/>
</dbReference>
<sequence>MNLNELQLKTRVRTPWQALDVGVLMARRWYRPMLFAWMLPALLLYGLLSLVLYDSPAWVMLGVWWCKPLLDRLPLLMLSRYIFNERPTGVFNGRSLLRLYRFDMFSALFWRRADLRRSFNLAVTVLEQQKGAARARRAAALTPGSGSAASWLTMVMLHLEILVPMSIVLALGAFVGSYVDVDPDIFFTFDAGFYAHISNLALLLGMSVIAPLYLGCGFSLYLNRRVELEAWDLELLFRESYRRRTEAGAKAAVTNSAKPAAAGAANILGLALAASIGLGLLSPLAATPVEASVYSAEAAGAEQAREEIRQILETPPFVIEQQVEEWQWKDKLTEAPEPESLEGWEWLADLAGWMDQMNLGWLFQLVEVLLWAGVGLLLFLLTRALLRHLQTYNGPEYTPPQQTTGPRVIMGMEISAGSLPDDMDAAVSRAFEQGDMRLALSLIYRHILHLLVDGRRVPLESWYTELECAAAVRAQPELKVDNRFDELTRLWLRLAYAHQLPERQQAERLYRELREVLAV</sequence>
<protein>
    <submittedName>
        <fullName evidence="3">Uncharacterized protein DUF4129</fullName>
    </submittedName>
</protein>
<proteinExistence type="predicted"/>
<organism evidence="3 4">
    <name type="scientific">Marinobacterium mangrovicola</name>
    <dbReference type="NCBI Taxonomy" id="1476959"/>
    <lineage>
        <taxon>Bacteria</taxon>
        <taxon>Pseudomonadati</taxon>
        <taxon>Pseudomonadota</taxon>
        <taxon>Gammaproteobacteria</taxon>
        <taxon>Oceanospirillales</taxon>
        <taxon>Oceanospirillaceae</taxon>
        <taxon>Marinobacterium</taxon>
    </lineage>
</organism>
<feature type="transmembrane region" description="Helical" evidence="1">
    <location>
        <begin position="199"/>
        <end position="222"/>
    </location>
</feature>
<feature type="transmembrane region" description="Helical" evidence="1">
    <location>
        <begin position="34"/>
        <end position="52"/>
    </location>
</feature>
<comment type="caution">
    <text evidence="3">The sequence shown here is derived from an EMBL/GenBank/DDBJ whole genome shotgun (WGS) entry which is preliminary data.</text>
</comment>
<accession>A0A4R1GDD6</accession>
<dbReference type="AlphaFoldDB" id="A0A4R1GDD6"/>
<dbReference type="Proteomes" id="UP000294546">
    <property type="component" value="Unassembled WGS sequence"/>
</dbReference>
<keyword evidence="1" id="KW-0472">Membrane</keyword>
<dbReference type="EMBL" id="SMFU01000010">
    <property type="protein sequence ID" value="TCK04820.1"/>
    <property type="molecule type" value="Genomic_DNA"/>
</dbReference>
<keyword evidence="1" id="KW-0812">Transmembrane</keyword>
<feature type="transmembrane region" description="Helical" evidence="1">
    <location>
        <begin position="361"/>
        <end position="381"/>
    </location>
</feature>
<keyword evidence="4" id="KW-1185">Reference proteome</keyword>
<evidence type="ECO:0000256" key="1">
    <source>
        <dbReference type="SAM" id="Phobius"/>
    </source>
</evidence>
<evidence type="ECO:0000259" key="2">
    <source>
        <dbReference type="Pfam" id="PF13559"/>
    </source>
</evidence>
<dbReference type="RefSeq" id="WP_132294740.1">
    <property type="nucleotide sequence ID" value="NZ_SMFU01000010.1"/>
</dbReference>
<feature type="domain" description="Protein-glutamine gamma-glutamyltransferase-like C-terminal" evidence="2">
    <location>
        <begin position="443"/>
        <end position="514"/>
    </location>
</feature>
<feature type="transmembrane region" description="Helical" evidence="1">
    <location>
        <begin position="267"/>
        <end position="286"/>
    </location>
</feature>